<dbReference type="Gene3D" id="3.40.50.150">
    <property type="entry name" value="Vaccinia Virus protein VP39"/>
    <property type="match status" value="1"/>
</dbReference>
<dbReference type="InterPro" id="IPR013216">
    <property type="entry name" value="Methyltransf_11"/>
</dbReference>
<name>A0ABS8GXJ8_9FLAO</name>
<evidence type="ECO:0000256" key="2">
    <source>
        <dbReference type="ARBA" id="ARBA00022603"/>
    </source>
</evidence>
<dbReference type="EMBL" id="JAJGMW010000035">
    <property type="protein sequence ID" value="MCC4214629.1"/>
    <property type="molecule type" value="Genomic_DNA"/>
</dbReference>
<proteinExistence type="inferred from homology"/>
<keyword evidence="2 5" id="KW-0489">Methyltransferase</keyword>
<dbReference type="Proteomes" id="UP001197770">
    <property type="component" value="Unassembled WGS sequence"/>
</dbReference>
<evidence type="ECO:0000256" key="3">
    <source>
        <dbReference type="ARBA" id="ARBA00022679"/>
    </source>
</evidence>
<organism evidence="5 6">
    <name type="scientific">Leeuwenhoekiella parthenopeia</name>
    <dbReference type="NCBI Taxonomy" id="2890320"/>
    <lineage>
        <taxon>Bacteria</taxon>
        <taxon>Pseudomonadati</taxon>
        <taxon>Bacteroidota</taxon>
        <taxon>Flavobacteriia</taxon>
        <taxon>Flavobacteriales</taxon>
        <taxon>Flavobacteriaceae</taxon>
        <taxon>Leeuwenhoekiella</taxon>
    </lineage>
</organism>
<evidence type="ECO:0000259" key="4">
    <source>
        <dbReference type="Pfam" id="PF08241"/>
    </source>
</evidence>
<evidence type="ECO:0000313" key="5">
    <source>
        <dbReference type="EMBL" id="MCC4214629.1"/>
    </source>
</evidence>
<dbReference type="SUPFAM" id="SSF53335">
    <property type="entry name" value="S-adenosyl-L-methionine-dependent methyltransferases"/>
    <property type="match status" value="1"/>
</dbReference>
<dbReference type="PANTHER" id="PTHR44942:SF4">
    <property type="entry name" value="METHYLTRANSFERASE TYPE 11 DOMAIN-CONTAINING PROTEIN"/>
    <property type="match status" value="1"/>
</dbReference>
<comment type="caution">
    <text evidence="5">The sequence shown here is derived from an EMBL/GenBank/DDBJ whole genome shotgun (WGS) entry which is preliminary data.</text>
</comment>
<evidence type="ECO:0000256" key="1">
    <source>
        <dbReference type="ARBA" id="ARBA00008361"/>
    </source>
</evidence>
<gene>
    <name evidence="5" type="ORF">LLW17_18040</name>
</gene>
<dbReference type="InterPro" id="IPR029063">
    <property type="entry name" value="SAM-dependent_MTases_sf"/>
</dbReference>
<accession>A0ABS8GXJ8</accession>
<evidence type="ECO:0000313" key="6">
    <source>
        <dbReference type="Proteomes" id="UP001197770"/>
    </source>
</evidence>
<dbReference type="InterPro" id="IPR051052">
    <property type="entry name" value="Diverse_substrate_MTase"/>
</dbReference>
<dbReference type="CDD" id="cd02440">
    <property type="entry name" value="AdoMet_MTases"/>
    <property type="match status" value="1"/>
</dbReference>
<dbReference type="PANTHER" id="PTHR44942">
    <property type="entry name" value="METHYLTRANSF_11 DOMAIN-CONTAINING PROTEIN"/>
    <property type="match status" value="1"/>
</dbReference>
<protein>
    <submittedName>
        <fullName evidence="5">Class I SAM-dependent methyltransferase</fullName>
    </submittedName>
</protein>
<dbReference type="GO" id="GO:0008168">
    <property type="term" value="F:methyltransferase activity"/>
    <property type="evidence" value="ECO:0007669"/>
    <property type="project" value="UniProtKB-KW"/>
</dbReference>
<reference evidence="5 6" key="1">
    <citation type="submission" date="2021-11" db="EMBL/GenBank/DDBJ databases">
        <title>Seasonal and diel survey of microbial diversity of the Tyrrhenian coast.</title>
        <authorList>
            <person name="Gattoni G."/>
            <person name="Corral P."/>
        </authorList>
    </citation>
    <scope>NUCLEOTIDE SEQUENCE [LARGE SCALE GENOMIC DNA]</scope>
    <source>
        <strain evidence="5 6">Mr9</strain>
    </source>
</reference>
<keyword evidence="3" id="KW-0808">Transferase</keyword>
<sequence>MKDNFSNHAADYAKYRPVYPEVLYKHLFSLLKNTDAAWDVATGNGQVAAVLAQHFERVLATDLSAQQLEQAHKMPNIDYRVQTAEEDFDANEQFDLITVAQAIHWFDFETFYKQVYRHLKPKGILAVIGYSVLETGGKLNEVIQHFYTVIINEYWDPERRYLDENYQSIPFPFEEVELPKLQMQVSWTQDQLLNYLNTWSAVKHYEKEHHSNPMALIAEAAKENWGPDAYRMFEFPLVLRVGKLPKIKIPT</sequence>
<dbReference type="RefSeq" id="WP_228231684.1">
    <property type="nucleotide sequence ID" value="NZ_JAJGMW010000035.1"/>
</dbReference>
<dbReference type="Pfam" id="PF08241">
    <property type="entry name" value="Methyltransf_11"/>
    <property type="match status" value="1"/>
</dbReference>
<comment type="similarity">
    <text evidence="1">Belongs to the methyltransferase superfamily.</text>
</comment>
<feature type="domain" description="Methyltransferase type 11" evidence="4">
    <location>
        <begin position="39"/>
        <end position="126"/>
    </location>
</feature>
<keyword evidence="6" id="KW-1185">Reference proteome</keyword>
<dbReference type="GO" id="GO:0032259">
    <property type="term" value="P:methylation"/>
    <property type="evidence" value="ECO:0007669"/>
    <property type="project" value="UniProtKB-KW"/>
</dbReference>